<sequence>MDTINEWLKEHNIIEVECLIPDMTGNARGKFVPADKFFKEETRLPESILLQSVTGGYPDEFDQILGVNDGDMFLLPDPKAMRLVPWAKDPTAQIIHDCTTRDGELHPLSSRGVLKRILALYEKEGWQPVVAPEVEFYLVKQTSDPDYELEPPIGRSGRAEVMRRSYTIDAINEFEPLIEAMFGHCEKMGLDVDSLIDETGAAQMELNFLHGNALDLADQVFTFKRTLRETAMQHGVFATFMAKPMESQPGSSMHIHQSIVDSTTGKNIFVDEQGNENELFRHYIGGLQKFTTSAMPFYAPNVNSYRRYAREIAAPINLNWGYDNRTTGIRVPESSSQAKRVENRFAGVDVNPYLAFAATLACGYLGMKLGVEPSAPTTGNAYEDEIEVPRTLEHAARLLDECQELRDIMGNTFVDAYVAVKAFEYEEFNQVISSWEREHLLLNV</sequence>
<reference evidence="9" key="1">
    <citation type="submission" date="2020-03" db="EMBL/GenBank/DDBJ databases">
        <authorList>
            <person name="Guo F."/>
        </authorList>
    </citation>
    <scope>NUCLEOTIDE SEQUENCE</scope>
    <source>
        <strain evidence="9">JCM 30134</strain>
    </source>
</reference>
<dbReference type="PROSITE" id="PS51986">
    <property type="entry name" value="GS_BETA_GRASP"/>
    <property type="match status" value="1"/>
</dbReference>
<dbReference type="PROSITE" id="PS51987">
    <property type="entry name" value="GS_CATALYTIC"/>
    <property type="match status" value="1"/>
</dbReference>
<feature type="domain" description="GS beta-grasp" evidence="7">
    <location>
        <begin position="11"/>
        <end position="103"/>
    </location>
</feature>
<dbReference type="GO" id="GO:0006598">
    <property type="term" value="P:polyamine catabolic process"/>
    <property type="evidence" value="ECO:0007669"/>
    <property type="project" value="TreeGrafter"/>
</dbReference>
<evidence type="ECO:0000256" key="4">
    <source>
        <dbReference type="ARBA" id="ARBA00022840"/>
    </source>
</evidence>
<name>A0A9E5MPD7_9GAMM</name>
<dbReference type="GO" id="GO:0004356">
    <property type="term" value="F:glutamine synthetase activity"/>
    <property type="evidence" value="ECO:0007669"/>
    <property type="project" value="InterPro"/>
</dbReference>
<keyword evidence="10" id="KW-1185">Reference proteome</keyword>
<evidence type="ECO:0000256" key="5">
    <source>
        <dbReference type="PROSITE-ProRule" id="PRU01330"/>
    </source>
</evidence>
<protein>
    <submittedName>
        <fullName evidence="9">Glutamine synthetase</fullName>
    </submittedName>
</protein>
<gene>
    <name evidence="9" type="ORF">G8770_20345</name>
</gene>
<dbReference type="SUPFAM" id="SSF55931">
    <property type="entry name" value="Glutamine synthetase/guanido kinase"/>
    <property type="match status" value="1"/>
</dbReference>
<evidence type="ECO:0000259" key="7">
    <source>
        <dbReference type="PROSITE" id="PS51986"/>
    </source>
</evidence>
<comment type="similarity">
    <text evidence="1 5 6">Belongs to the glutamine synthetase family.</text>
</comment>
<evidence type="ECO:0000256" key="1">
    <source>
        <dbReference type="ARBA" id="ARBA00009897"/>
    </source>
</evidence>
<dbReference type="Gene3D" id="3.10.20.70">
    <property type="entry name" value="Glutamine synthetase, N-terminal domain"/>
    <property type="match status" value="1"/>
</dbReference>
<comment type="caution">
    <text evidence="9">The sequence shown here is derived from an EMBL/GenBank/DDBJ whole genome shotgun (WGS) entry which is preliminary data.</text>
</comment>
<dbReference type="RefSeq" id="WP_167191390.1">
    <property type="nucleotide sequence ID" value="NZ_JAAONZ010000021.1"/>
</dbReference>
<keyword evidence="2" id="KW-0436">Ligase</keyword>
<dbReference type="EMBL" id="JAAONZ010000021">
    <property type="protein sequence ID" value="NHO67904.1"/>
    <property type="molecule type" value="Genomic_DNA"/>
</dbReference>
<dbReference type="InterPro" id="IPR008147">
    <property type="entry name" value="Gln_synt_N"/>
</dbReference>
<dbReference type="InterPro" id="IPR036651">
    <property type="entry name" value="Gln_synt_N_sf"/>
</dbReference>
<proteinExistence type="inferred from homology"/>
<keyword evidence="4" id="KW-0067">ATP-binding</keyword>
<keyword evidence="3" id="KW-0547">Nucleotide-binding</keyword>
<dbReference type="InterPro" id="IPR014746">
    <property type="entry name" value="Gln_synth/guanido_kin_cat_dom"/>
</dbReference>
<dbReference type="FunFam" id="3.30.590.10:FF:000005">
    <property type="entry name" value="Probable glutamine synthetase"/>
    <property type="match status" value="1"/>
</dbReference>
<organism evidence="9 10">
    <name type="scientific">Pseudomaricurvus hydrocarbonicus</name>
    <dbReference type="NCBI Taxonomy" id="1470433"/>
    <lineage>
        <taxon>Bacteria</taxon>
        <taxon>Pseudomonadati</taxon>
        <taxon>Pseudomonadota</taxon>
        <taxon>Gammaproteobacteria</taxon>
        <taxon>Cellvibrionales</taxon>
        <taxon>Cellvibrionaceae</taxon>
        <taxon>Pseudomaricurvus</taxon>
    </lineage>
</organism>
<dbReference type="Gene3D" id="3.30.590.10">
    <property type="entry name" value="Glutamine synthetase/guanido kinase, catalytic domain"/>
    <property type="match status" value="1"/>
</dbReference>
<evidence type="ECO:0000256" key="2">
    <source>
        <dbReference type="ARBA" id="ARBA00022598"/>
    </source>
</evidence>
<dbReference type="InterPro" id="IPR008146">
    <property type="entry name" value="Gln_synth_cat_dom"/>
</dbReference>
<evidence type="ECO:0000256" key="3">
    <source>
        <dbReference type="ARBA" id="ARBA00022741"/>
    </source>
</evidence>
<evidence type="ECO:0000256" key="6">
    <source>
        <dbReference type="RuleBase" id="RU000384"/>
    </source>
</evidence>
<dbReference type="PANTHER" id="PTHR43785:SF3">
    <property type="entry name" value="GS CATALYTIC DOMAIN-CONTAINING PROTEIN"/>
    <property type="match status" value="1"/>
</dbReference>
<evidence type="ECO:0000259" key="8">
    <source>
        <dbReference type="PROSITE" id="PS51987"/>
    </source>
</evidence>
<dbReference type="GO" id="GO:0006542">
    <property type="term" value="P:glutamine biosynthetic process"/>
    <property type="evidence" value="ECO:0007669"/>
    <property type="project" value="InterPro"/>
</dbReference>
<accession>A0A9E5MPD7</accession>
<dbReference type="Pfam" id="PF00120">
    <property type="entry name" value="Gln-synt_C"/>
    <property type="match status" value="1"/>
</dbReference>
<evidence type="ECO:0000313" key="10">
    <source>
        <dbReference type="Proteomes" id="UP000787472"/>
    </source>
</evidence>
<evidence type="ECO:0000313" key="9">
    <source>
        <dbReference type="EMBL" id="NHO67904.1"/>
    </source>
</evidence>
<feature type="domain" description="GS catalytic" evidence="8">
    <location>
        <begin position="110"/>
        <end position="444"/>
    </location>
</feature>
<dbReference type="AlphaFoldDB" id="A0A9E5MPD7"/>
<dbReference type="PANTHER" id="PTHR43785">
    <property type="entry name" value="GAMMA-GLUTAMYLPUTRESCINE SYNTHETASE"/>
    <property type="match status" value="1"/>
</dbReference>
<dbReference type="SMART" id="SM01230">
    <property type="entry name" value="Gln-synt_C"/>
    <property type="match status" value="1"/>
</dbReference>
<dbReference type="Proteomes" id="UP000787472">
    <property type="component" value="Unassembled WGS sequence"/>
</dbReference>
<dbReference type="SUPFAM" id="SSF54368">
    <property type="entry name" value="Glutamine synthetase, N-terminal domain"/>
    <property type="match status" value="1"/>
</dbReference>
<dbReference type="GO" id="GO:0005524">
    <property type="term" value="F:ATP binding"/>
    <property type="evidence" value="ECO:0007669"/>
    <property type="project" value="UniProtKB-KW"/>
</dbReference>